<evidence type="ECO:0000256" key="1">
    <source>
        <dbReference type="SAM" id="Coils"/>
    </source>
</evidence>
<organism evidence="2 3">
    <name type="scientific">Theileria equi strain WA</name>
    <dbReference type="NCBI Taxonomy" id="1537102"/>
    <lineage>
        <taxon>Eukaryota</taxon>
        <taxon>Sar</taxon>
        <taxon>Alveolata</taxon>
        <taxon>Apicomplexa</taxon>
        <taxon>Aconoidasida</taxon>
        <taxon>Piroplasmida</taxon>
        <taxon>Theileriidae</taxon>
        <taxon>Theileria</taxon>
    </lineage>
</organism>
<proteinExistence type="predicted"/>
<dbReference type="GeneID" id="15803845"/>
<dbReference type="RefSeq" id="XP_004829445.1">
    <property type="nucleotide sequence ID" value="XM_004829388.1"/>
</dbReference>
<dbReference type="VEuPathDB" id="PiroplasmaDB:BEWA_026280"/>
<protein>
    <submittedName>
        <fullName evidence="2">Uncharacterized protein</fullName>
    </submittedName>
</protein>
<dbReference type="EMBL" id="CP001669">
    <property type="protein sequence ID" value="AFZ79779.1"/>
    <property type="molecule type" value="Genomic_DNA"/>
</dbReference>
<dbReference type="AlphaFoldDB" id="L0AXY8"/>
<gene>
    <name evidence="2" type="ORF">BEWA_026280</name>
</gene>
<feature type="coiled-coil region" evidence="1">
    <location>
        <begin position="103"/>
        <end position="144"/>
    </location>
</feature>
<accession>L0AXY8</accession>
<dbReference type="OrthoDB" id="361579at2759"/>
<dbReference type="Proteomes" id="UP000031512">
    <property type="component" value="Chromosome 1"/>
</dbReference>
<reference evidence="2 3" key="1">
    <citation type="journal article" date="2012" name="BMC Genomics">
        <title>Comparative genomic analysis and phylogenetic position of Theileria equi.</title>
        <authorList>
            <person name="Kappmeyer L.S."/>
            <person name="Thiagarajan M."/>
            <person name="Herndon D.R."/>
            <person name="Ramsay J.D."/>
            <person name="Caler E."/>
            <person name="Djikeng A."/>
            <person name="Gillespie J.J."/>
            <person name="Lau A.O."/>
            <person name="Roalson E.H."/>
            <person name="Silva J.C."/>
            <person name="Silva M.G."/>
            <person name="Suarez C.E."/>
            <person name="Ueti M.W."/>
            <person name="Nene V.M."/>
            <person name="Mealey R.H."/>
            <person name="Knowles D.P."/>
            <person name="Brayton K.A."/>
        </authorList>
    </citation>
    <scope>NUCLEOTIDE SEQUENCE [LARGE SCALE GENOMIC DNA]</scope>
    <source>
        <strain evidence="2 3">WA</strain>
    </source>
</reference>
<dbReference type="eggNOG" id="ENOG502QXT7">
    <property type="taxonomic scope" value="Eukaryota"/>
</dbReference>
<sequence length="256" mass="29467">MKFLGKCQNSEELYETSREIVETVDGILQFLQPCFMDNADISVKCYEDCVYKNRDIEAENEMANLLLDMQNEANDAVTFLDNISITLDSVDAEKMNHTELPSILREKEKLTALESEKAALEVILQEQKLKIEELGREFDKVSQECQHNTIDWNVEDNMEDVEKRTLIYKTLINAASTIPFKILERTQSSVTYEFRFNGEPLFVNVRDDLTVSLNPQNSLISDYIEGKRNGIKTLEEIVALIQEAIALYELDDVNVY</sequence>
<name>L0AXY8_THEEQ</name>
<keyword evidence="3" id="KW-1185">Reference proteome</keyword>
<evidence type="ECO:0000313" key="3">
    <source>
        <dbReference type="Proteomes" id="UP000031512"/>
    </source>
</evidence>
<keyword evidence="1" id="KW-0175">Coiled coil</keyword>
<evidence type="ECO:0000313" key="2">
    <source>
        <dbReference type="EMBL" id="AFZ79779.1"/>
    </source>
</evidence>
<dbReference type="KEGG" id="beq:BEWA_026280"/>